<dbReference type="Gene3D" id="3.40.50.2000">
    <property type="entry name" value="Glycogen Phosphorylase B"/>
    <property type="match status" value="2"/>
</dbReference>
<dbReference type="GO" id="GO:0016757">
    <property type="term" value="F:glycosyltransferase activity"/>
    <property type="evidence" value="ECO:0007669"/>
    <property type="project" value="UniProtKB-KW"/>
</dbReference>
<name>A0ABT2A5H3_9BURK</name>
<keyword evidence="3" id="KW-1185">Reference proteome</keyword>
<keyword evidence="2" id="KW-0328">Glycosyltransferase</keyword>
<proteinExistence type="predicted"/>
<dbReference type="PANTHER" id="PTHR46401">
    <property type="entry name" value="GLYCOSYLTRANSFERASE WBBK-RELATED"/>
    <property type="match status" value="1"/>
</dbReference>
<dbReference type="PANTHER" id="PTHR46401:SF2">
    <property type="entry name" value="GLYCOSYLTRANSFERASE WBBK-RELATED"/>
    <property type="match status" value="1"/>
</dbReference>
<reference evidence="2 3" key="1">
    <citation type="submission" date="2022-08" db="EMBL/GenBank/DDBJ databases">
        <title>Reclassification of Massilia species as members of the genera Telluria, Duganella, Pseudoduganella, Mokoshia gen. nov. and Zemynaea gen. nov. using orthogonal and non-orthogonal genome-based approaches.</title>
        <authorList>
            <person name="Bowman J.P."/>
        </authorList>
    </citation>
    <scope>NUCLEOTIDE SEQUENCE [LARGE SCALE GENOMIC DNA]</scope>
    <source>
        <strain evidence="2 3">LMG 28164</strain>
    </source>
</reference>
<evidence type="ECO:0000313" key="2">
    <source>
        <dbReference type="EMBL" id="MCS0589417.1"/>
    </source>
</evidence>
<keyword evidence="1 2" id="KW-0808">Transferase</keyword>
<dbReference type="Pfam" id="PF13692">
    <property type="entry name" value="Glyco_trans_1_4"/>
    <property type="match status" value="1"/>
</dbReference>
<sequence length="382" mass="43152">MRLLINASTLKVGGGVQVAVSLLNELKQIPNNEYFVVLSEQVSKQIECAAFPANFRFWHVESPAPLRARSRAVARLNSIEREVAPDAVLTVFGPAYWRPLAPHVCGFALPWLITPESPVHEMLNLRERIKQFLIRIYKWHHFKKEVDFLWCETEDVKRRLNSQYRFPLAQIRVVGNTHSAHFLPYIGQNADRQVVDDGTFRLLTVSAYYPHKNLEIIKKVIPHLVGRIRFCFVLTIPVEDFDKIFDESEHPFVRTLGPLSAAECPAAYAEADAVFLPTLLECFSANYPEAMVMRKPILTSNLTFATSLLENAALYFDPQDPEEIAQRILQLSSTPSLYAQLVENGSARLERFTSAEDRAKRLMQVCADASIGVAASGEEVPA</sequence>
<protein>
    <submittedName>
        <fullName evidence="2">Glycosyltransferase</fullName>
        <ecNumber evidence="2">2.4.-.-</ecNumber>
    </submittedName>
</protein>
<accession>A0ABT2A5H3</accession>
<evidence type="ECO:0000256" key="1">
    <source>
        <dbReference type="ARBA" id="ARBA00022679"/>
    </source>
</evidence>
<dbReference type="RefSeq" id="WP_258845185.1">
    <property type="nucleotide sequence ID" value="NZ_JANUGX010000009.1"/>
</dbReference>
<dbReference type="EMBL" id="JANUGX010000009">
    <property type="protein sequence ID" value="MCS0589417.1"/>
    <property type="molecule type" value="Genomic_DNA"/>
</dbReference>
<dbReference type="Proteomes" id="UP001205560">
    <property type="component" value="Unassembled WGS sequence"/>
</dbReference>
<organism evidence="2 3">
    <name type="scientific">Massilia norwichensis</name>
    <dbReference type="NCBI Taxonomy" id="1442366"/>
    <lineage>
        <taxon>Bacteria</taxon>
        <taxon>Pseudomonadati</taxon>
        <taxon>Pseudomonadota</taxon>
        <taxon>Betaproteobacteria</taxon>
        <taxon>Burkholderiales</taxon>
        <taxon>Oxalobacteraceae</taxon>
        <taxon>Telluria group</taxon>
        <taxon>Massilia</taxon>
    </lineage>
</organism>
<dbReference type="SUPFAM" id="SSF53756">
    <property type="entry name" value="UDP-Glycosyltransferase/glycogen phosphorylase"/>
    <property type="match status" value="1"/>
</dbReference>
<comment type="caution">
    <text evidence="2">The sequence shown here is derived from an EMBL/GenBank/DDBJ whole genome shotgun (WGS) entry which is preliminary data.</text>
</comment>
<evidence type="ECO:0000313" key="3">
    <source>
        <dbReference type="Proteomes" id="UP001205560"/>
    </source>
</evidence>
<dbReference type="EC" id="2.4.-.-" evidence="2"/>
<gene>
    <name evidence="2" type="ORF">NX782_09375</name>
</gene>